<feature type="domain" description="AB hydrolase-1" evidence="2">
    <location>
        <begin position="53"/>
        <end position="156"/>
    </location>
</feature>
<keyword evidence="4" id="KW-1185">Reference proteome</keyword>
<dbReference type="Proteomes" id="UP000186040">
    <property type="component" value="Unassembled WGS sequence"/>
</dbReference>
<evidence type="ECO:0000259" key="2">
    <source>
        <dbReference type="Pfam" id="PF00561"/>
    </source>
</evidence>
<dbReference type="Gene3D" id="3.40.50.1820">
    <property type="entry name" value="alpha/beta hydrolase"/>
    <property type="match status" value="1"/>
</dbReference>
<proteinExistence type="predicted"/>
<dbReference type="PANTHER" id="PTHR43433">
    <property type="entry name" value="HYDROLASE, ALPHA/BETA FOLD FAMILY PROTEIN"/>
    <property type="match status" value="1"/>
</dbReference>
<dbReference type="Pfam" id="PF00561">
    <property type="entry name" value="Abhydrolase_1"/>
    <property type="match status" value="1"/>
</dbReference>
<evidence type="ECO:0000313" key="4">
    <source>
        <dbReference type="Proteomes" id="UP000186040"/>
    </source>
</evidence>
<dbReference type="STRING" id="1193682.BJP25_09465"/>
<evidence type="ECO:0000313" key="3">
    <source>
        <dbReference type="EMBL" id="OLR94843.1"/>
    </source>
</evidence>
<sequence length="281" mass="30065">MDPAAGVSAAAADQQPQREGQDVDRIELDGGSIRYRVRGSGQPLVLLATLQGSWLRQVRALTEHFTTITYDMRGFGDSPSLVGFPTNAEHADDLAALLDHLGVERAVVVGMSHGGLVAQHFAAKHAERLAGLGLIATFGTAHGPTKQLLRMLNGFLERDDLPGFWEVLKSMLFSEAGVPALLRHEAALRKAMFDQYDVAALSSIYGGALEHDSQEWLGAPGCPALVVGGAEDILFPPVLTERLGARLPGARVELLPAAHIPPVEDPDRFNALLLETFGAAR</sequence>
<dbReference type="EMBL" id="MKQR01000006">
    <property type="protein sequence ID" value="OLR94843.1"/>
    <property type="molecule type" value="Genomic_DNA"/>
</dbReference>
<evidence type="ECO:0000256" key="1">
    <source>
        <dbReference type="SAM" id="MobiDB-lite"/>
    </source>
</evidence>
<feature type="region of interest" description="Disordered" evidence="1">
    <location>
        <begin position="1"/>
        <end position="22"/>
    </location>
</feature>
<gene>
    <name evidence="3" type="ORF">BJP25_09465</name>
</gene>
<dbReference type="AlphaFoldDB" id="A0A1Q9LS60"/>
<dbReference type="GO" id="GO:0003824">
    <property type="term" value="F:catalytic activity"/>
    <property type="evidence" value="ECO:0007669"/>
    <property type="project" value="UniProtKB-ARBA"/>
</dbReference>
<dbReference type="PANTHER" id="PTHR43433:SF1">
    <property type="entry name" value="BLL5160 PROTEIN"/>
    <property type="match status" value="1"/>
</dbReference>
<name>A0A1Q9LS60_9PSEU</name>
<protein>
    <recommendedName>
        <fullName evidence="2">AB hydrolase-1 domain-containing protein</fullName>
    </recommendedName>
</protein>
<feature type="compositionally biased region" description="Low complexity" evidence="1">
    <location>
        <begin position="1"/>
        <end position="12"/>
    </location>
</feature>
<comment type="caution">
    <text evidence="3">The sequence shown here is derived from an EMBL/GenBank/DDBJ whole genome shotgun (WGS) entry which is preliminary data.</text>
</comment>
<reference evidence="3 4" key="1">
    <citation type="submission" date="2016-10" db="EMBL/GenBank/DDBJ databases">
        <title>The Draft Genome Sequence of Actinokineospora bangkokensis 44EHWT reveals the biosynthetic pathway of antifungal compounds Thailandins with unusual extender unit butylmalonyl-CoA.</title>
        <authorList>
            <person name="Greule A."/>
            <person name="Intra B."/>
            <person name="Flemming S."/>
            <person name="Rommel M.G."/>
            <person name="Panbangred W."/>
            <person name="Bechthold A."/>
        </authorList>
    </citation>
    <scope>NUCLEOTIDE SEQUENCE [LARGE SCALE GENOMIC DNA]</scope>
    <source>
        <strain evidence="3 4">44EHW</strain>
    </source>
</reference>
<accession>A0A1Q9LS60</accession>
<dbReference type="InterPro" id="IPR029058">
    <property type="entry name" value="AB_hydrolase_fold"/>
</dbReference>
<dbReference type="InterPro" id="IPR000073">
    <property type="entry name" value="AB_hydrolase_1"/>
</dbReference>
<organism evidence="3 4">
    <name type="scientific">Actinokineospora bangkokensis</name>
    <dbReference type="NCBI Taxonomy" id="1193682"/>
    <lineage>
        <taxon>Bacteria</taxon>
        <taxon>Bacillati</taxon>
        <taxon>Actinomycetota</taxon>
        <taxon>Actinomycetes</taxon>
        <taxon>Pseudonocardiales</taxon>
        <taxon>Pseudonocardiaceae</taxon>
        <taxon>Actinokineospora</taxon>
    </lineage>
</organism>
<dbReference type="SUPFAM" id="SSF53474">
    <property type="entry name" value="alpha/beta-Hydrolases"/>
    <property type="match status" value="1"/>
</dbReference>
<dbReference type="PRINTS" id="PR00111">
    <property type="entry name" value="ABHYDROLASE"/>
</dbReference>
<dbReference type="InterPro" id="IPR050471">
    <property type="entry name" value="AB_hydrolase"/>
</dbReference>